<dbReference type="InterPro" id="IPR015797">
    <property type="entry name" value="NUDIX_hydrolase-like_dom_sf"/>
</dbReference>
<dbReference type="InterPro" id="IPR020084">
    <property type="entry name" value="NUDIX_hydrolase_CS"/>
</dbReference>
<dbReference type="PROSITE" id="PS51462">
    <property type="entry name" value="NUDIX"/>
    <property type="match status" value="1"/>
</dbReference>
<dbReference type="STRING" id="280699.M1V5V5"/>
<keyword evidence="1" id="KW-0378">Hydrolase</keyword>
<dbReference type="Pfam" id="PF00293">
    <property type="entry name" value="NUDIX"/>
    <property type="match status" value="1"/>
</dbReference>
<dbReference type="PROSITE" id="PS00893">
    <property type="entry name" value="NUDIX_BOX"/>
    <property type="match status" value="1"/>
</dbReference>
<keyword evidence="5" id="KW-1185">Reference proteome</keyword>
<dbReference type="RefSeq" id="XP_005537366.1">
    <property type="nucleotide sequence ID" value="XM_005537309.1"/>
</dbReference>
<dbReference type="AlphaFoldDB" id="M1V5V5"/>
<evidence type="ECO:0000313" key="4">
    <source>
        <dbReference type="EMBL" id="BAM81330.1"/>
    </source>
</evidence>
<dbReference type="OrthoDB" id="447842at2759"/>
<dbReference type="HOGENOM" id="CLU_1216287_0_0_1"/>
<proteinExistence type="predicted"/>
<dbReference type="EMBL" id="AP006496">
    <property type="protein sequence ID" value="BAM81330.1"/>
    <property type="molecule type" value="Genomic_DNA"/>
</dbReference>
<sequence>MARFLRLRGGANRGPIVLTLDEVEFLIDCLPPPPEASALRGRLNALLGALRSGQPVPAEVAGERPSSRSPSVDHEVRGSRYRSPALTVDAAVLRGPREALEILLVTRAREPFKGKLAFPGGFVEYNEDPQDAVVRELAEECGIQAKNPQLVAVRGHPSRDPRQHVVTVCYKLDIEGQHEPRAGDDAANAGWYAVETLLKSHEGRARLAFDHADLLAQLAAWLDQRHRR</sequence>
<evidence type="ECO:0000259" key="3">
    <source>
        <dbReference type="PROSITE" id="PS51462"/>
    </source>
</evidence>
<evidence type="ECO:0000256" key="2">
    <source>
        <dbReference type="SAM" id="MobiDB-lite"/>
    </source>
</evidence>
<feature type="region of interest" description="Disordered" evidence="2">
    <location>
        <begin position="56"/>
        <end position="80"/>
    </location>
</feature>
<reference evidence="4 5" key="1">
    <citation type="journal article" date="2004" name="Nature">
        <title>Genome sequence of the ultrasmall unicellular red alga Cyanidioschyzon merolae 10D.</title>
        <authorList>
            <person name="Matsuzaki M."/>
            <person name="Misumi O."/>
            <person name="Shin-i T."/>
            <person name="Maruyama S."/>
            <person name="Takahara M."/>
            <person name="Miyagishima S."/>
            <person name="Mori T."/>
            <person name="Nishida K."/>
            <person name="Yagisawa F."/>
            <person name="Nishida K."/>
            <person name="Yoshida Y."/>
            <person name="Nishimura Y."/>
            <person name="Nakao S."/>
            <person name="Kobayashi T."/>
            <person name="Momoyama Y."/>
            <person name="Higashiyama T."/>
            <person name="Minoda A."/>
            <person name="Sano M."/>
            <person name="Nomoto H."/>
            <person name="Oishi K."/>
            <person name="Hayashi H."/>
            <person name="Ohta F."/>
            <person name="Nishizaka S."/>
            <person name="Haga S."/>
            <person name="Miura S."/>
            <person name="Morishita T."/>
            <person name="Kabeya Y."/>
            <person name="Terasawa K."/>
            <person name="Suzuki Y."/>
            <person name="Ishii Y."/>
            <person name="Asakawa S."/>
            <person name="Takano H."/>
            <person name="Ohta N."/>
            <person name="Kuroiwa H."/>
            <person name="Tanaka K."/>
            <person name="Shimizu N."/>
            <person name="Sugano S."/>
            <person name="Sato N."/>
            <person name="Nozaki H."/>
            <person name="Ogasawara N."/>
            <person name="Kohara Y."/>
            <person name="Kuroiwa T."/>
        </authorList>
    </citation>
    <scope>NUCLEOTIDE SEQUENCE [LARGE SCALE GENOMIC DNA]</scope>
    <source>
        <strain evidence="4 5">10D</strain>
    </source>
</reference>
<dbReference type="Gramene" id="CMN245CT">
    <property type="protein sequence ID" value="CMN245CT"/>
    <property type="gene ID" value="CMN245C"/>
</dbReference>
<dbReference type="Gene3D" id="3.90.79.10">
    <property type="entry name" value="Nucleoside Triphosphate Pyrophosphohydrolase"/>
    <property type="match status" value="1"/>
</dbReference>
<dbReference type="SUPFAM" id="SSF55811">
    <property type="entry name" value="Nudix"/>
    <property type="match status" value="1"/>
</dbReference>
<dbReference type="OMA" id="NRDPRGH"/>
<dbReference type="GeneID" id="16995492"/>
<name>M1V5V5_CYAM1</name>
<evidence type="ECO:0000313" key="5">
    <source>
        <dbReference type="Proteomes" id="UP000007014"/>
    </source>
</evidence>
<evidence type="ECO:0000256" key="1">
    <source>
        <dbReference type="ARBA" id="ARBA00022801"/>
    </source>
</evidence>
<dbReference type="InterPro" id="IPR000086">
    <property type="entry name" value="NUDIX_hydrolase_dom"/>
</dbReference>
<feature type="compositionally biased region" description="Basic and acidic residues" evidence="2">
    <location>
        <begin position="61"/>
        <end position="78"/>
    </location>
</feature>
<dbReference type="PANTHER" id="PTHR43736">
    <property type="entry name" value="ADP-RIBOSE PYROPHOSPHATASE"/>
    <property type="match status" value="1"/>
</dbReference>
<dbReference type="GO" id="GO:0016787">
    <property type="term" value="F:hydrolase activity"/>
    <property type="evidence" value="ECO:0007669"/>
    <property type="project" value="UniProtKB-KW"/>
</dbReference>
<dbReference type="PANTHER" id="PTHR43736:SF5">
    <property type="entry name" value="NUDIX HYDROLASE DOMAIN-CONTAINING PROTEIN"/>
    <property type="match status" value="1"/>
</dbReference>
<gene>
    <name evidence="4" type="ORF">CYME_CMN245C</name>
</gene>
<dbReference type="CDD" id="cd18873">
    <property type="entry name" value="NUDIX_NadM_like"/>
    <property type="match status" value="1"/>
</dbReference>
<reference evidence="4 5" key="2">
    <citation type="journal article" date="2007" name="BMC Biol.">
        <title>A 100%-complete sequence reveals unusually simple genomic features in the hot-spring red alga Cyanidioschyzon merolae.</title>
        <authorList>
            <person name="Nozaki H."/>
            <person name="Takano H."/>
            <person name="Misumi O."/>
            <person name="Terasawa K."/>
            <person name="Matsuzaki M."/>
            <person name="Maruyama S."/>
            <person name="Nishida K."/>
            <person name="Yagisawa F."/>
            <person name="Yoshida Y."/>
            <person name="Fujiwara T."/>
            <person name="Takio S."/>
            <person name="Tamura K."/>
            <person name="Chung S.J."/>
            <person name="Nakamura S."/>
            <person name="Kuroiwa H."/>
            <person name="Tanaka K."/>
            <person name="Sato N."/>
            <person name="Kuroiwa T."/>
        </authorList>
    </citation>
    <scope>NUCLEOTIDE SEQUENCE [LARGE SCALE GENOMIC DNA]</scope>
    <source>
        <strain evidence="4 5">10D</strain>
    </source>
</reference>
<feature type="domain" description="Nudix hydrolase" evidence="3">
    <location>
        <begin position="83"/>
        <end position="219"/>
    </location>
</feature>
<dbReference type="Proteomes" id="UP000007014">
    <property type="component" value="Chromosome 14"/>
</dbReference>
<protein>
    <submittedName>
        <fullName evidence="4">Similar to mutator MutT protein</fullName>
    </submittedName>
</protein>
<dbReference type="KEGG" id="cme:CYME_CMN245C"/>
<organism evidence="4 5">
    <name type="scientific">Cyanidioschyzon merolae (strain NIES-3377 / 10D)</name>
    <name type="common">Unicellular red alga</name>
    <dbReference type="NCBI Taxonomy" id="280699"/>
    <lineage>
        <taxon>Eukaryota</taxon>
        <taxon>Rhodophyta</taxon>
        <taxon>Bangiophyceae</taxon>
        <taxon>Cyanidiales</taxon>
        <taxon>Cyanidiaceae</taxon>
        <taxon>Cyanidioschyzon</taxon>
    </lineage>
</organism>
<dbReference type="eggNOG" id="ENOG502S3RN">
    <property type="taxonomic scope" value="Eukaryota"/>
</dbReference>
<accession>M1V5V5</accession>